<evidence type="ECO:0000313" key="8">
    <source>
        <dbReference type="EMBL" id="OQV25822.1"/>
    </source>
</evidence>
<evidence type="ECO:0000256" key="5">
    <source>
        <dbReference type="RuleBase" id="RU004453"/>
    </source>
</evidence>
<dbReference type="Proteomes" id="UP000192578">
    <property type="component" value="Unassembled WGS sequence"/>
</dbReference>
<comment type="caution">
    <text evidence="8">The sequence shown here is derived from an EMBL/GenBank/DDBJ whole genome shotgun (WGS) entry which is preliminary data.</text>
</comment>
<accession>A0A1W0XEN3</accession>
<dbReference type="PROSITE" id="PS51910">
    <property type="entry name" value="GH18_2"/>
    <property type="match status" value="1"/>
</dbReference>
<gene>
    <name evidence="8" type="ORF">BV898_00748</name>
</gene>
<evidence type="ECO:0000256" key="1">
    <source>
        <dbReference type="ARBA" id="ARBA00022801"/>
    </source>
</evidence>
<dbReference type="EMBL" id="MTYJ01000002">
    <property type="protein sequence ID" value="OQV25822.1"/>
    <property type="molecule type" value="Genomic_DNA"/>
</dbReference>
<keyword evidence="9" id="KW-1185">Reference proteome</keyword>
<keyword evidence="2" id="KW-1015">Disulfide bond</keyword>
<dbReference type="InterPro" id="IPR001579">
    <property type="entry name" value="Glyco_hydro_18_chit_AS"/>
</dbReference>
<evidence type="ECO:0000313" key="9">
    <source>
        <dbReference type="Proteomes" id="UP000192578"/>
    </source>
</evidence>
<dbReference type="AlphaFoldDB" id="A0A1W0XEN3"/>
<dbReference type="InterPro" id="IPR011583">
    <property type="entry name" value="Chitinase_II/V-like_cat"/>
</dbReference>
<dbReference type="PROSITE" id="PS01095">
    <property type="entry name" value="GH18_1"/>
    <property type="match status" value="1"/>
</dbReference>
<dbReference type="Gene3D" id="3.10.50.10">
    <property type="match status" value="1"/>
</dbReference>
<dbReference type="GO" id="GO:0005576">
    <property type="term" value="C:extracellular region"/>
    <property type="evidence" value="ECO:0007669"/>
    <property type="project" value="TreeGrafter"/>
</dbReference>
<name>A0A1W0XEN3_HYPEX</name>
<dbReference type="SUPFAM" id="SSF51445">
    <property type="entry name" value="(Trans)glycosidases"/>
    <property type="match status" value="1"/>
</dbReference>
<keyword evidence="6" id="KW-0732">Signal</keyword>
<dbReference type="Gene3D" id="3.20.20.80">
    <property type="entry name" value="Glycosidases"/>
    <property type="match status" value="1"/>
</dbReference>
<evidence type="ECO:0000259" key="7">
    <source>
        <dbReference type="PROSITE" id="PS51910"/>
    </source>
</evidence>
<dbReference type="Pfam" id="PF00704">
    <property type="entry name" value="Glyco_hydro_18"/>
    <property type="match status" value="1"/>
</dbReference>
<reference evidence="9" key="1">
    <citation type="submission" date="2017-01" db="EMBL/GenBank/DDBJ databases">
        <title>Comparative genomics of anhydrobiosis in the tardigrade Hypsibius dujardini.</title>
        <authorList>
            <person name="Yoshida Y."/>
            <person name="Koutsovoulos G."/>
            <person name="Laetsch D."/>
            <person name="Stevens L."/>
            <person name="Kumar S."/>
            <person name="Horikawa D."/>
            <person name="Ishino K."/>
            <person name="Komine S."/>
            <person name="Tomita M."/>
            <person name="Blaxter M."/>
            <person name="Arakawa K."/>
        </authorList>
    </citation>
    <scope>NUCLEOTIDE SEQUENCE [LARGE SCALE GENOMIC DNA]</scope>
    <source>
        <strain evidence="9">Z151</strain>
    </source>
</reference>
<dbReference type="PANTHER" id="PTHR11177:SF317">
    <property type="entry name" value="CHITINASE 12-RELATED"/>
    <property type="match status" value="1"/>
</dbReference>
<dbReference type="SUPFAM" id="SSF54556">
    <property type="entry name" value="Chitinase insertion domain"/>
    <property type="match status" value="1"/>
</dbReference>
<proteinExistence type="inferred from homology"/>
<evidence type="ECO:0000256" key="3">
    <source>
        <dbReference type="ARBA" id="ARBA00023295"/>
    </source>
</evidence>
<dbReference type="SMART" id="SM00636">
    <property type="entry name" value="Glyco_18"/>
    <property type="match status" value="1"/>
</dbReference>
<protein>
    <submittedName>
        <fullName evidence="8">Acidic mammalian chitinase</fullName>
    </submittedName>
</protein>
<dbReference type="GO" id="GO:0005975">
    <property type="term" value="P:carbohydrate metabolic process"/>
    <property type="evidence" value="ECO:0007669"/>
    <property type="project" value="InterPro"/>
</dbReference>
<dbReference type="GO" id="GO:0004568">
    <property type="term" value="F:chitinase activity"/>
    <property type="evidence" value="ECO:0007669"/>
    <property type="project" value="TreeGrafter"/>
</dbReference>
<dbReference type="GO" id="GO:0006032">
    <property type="term" value="P:chitin catabolic process"/>
    <property type="evidence" value="ECO:0007669"/>
    <property type="project" value="TreeGrafter"/>
</dbReference>
<dbReference type="PANTHER" id="PTHR11177">
    <property type="entry name" value="CHITINASE"/>
    <property type="match status" value="1"/>
</dbReference>
<feature type="signal peptide" evidence="6">
    <location>
        <begin position="1"/>
        <end position="25"/>
    </location>
</feature>
<feature type="domain" description="GH18" evidence="7">
    <location>
        <begin position="27"/>
        <end position="384"/>
    </location>
</feature>
<dbReference type="OrthoDB" id="76388at2759"/>
<dbReference type="InterPro" id="IPR029070">
    <property type="entry name" value="Chitinase_insertion_sf"/>
</dbReference>
<evidence type="ECO:0000256" key="2">
    <source>
        <dbReference type="ARBA" id="ARBA00023157"/>
    </source>
</evidence>
<comment type="similarity">
    <text evidence="5">Belongs to the glycosyl hydrolase 18 family.</text>
</comment>
<keyword evidence="1 4" id="KW-0378">Hydrolase</keyword>
<dbReference type="GO" id="GO:0008061">
    <property type="term" value="F:chitin binding"/>
    <property type="evidence" value="ECO:0007669"/>
    <property type="project" value="InterPro"/>
</dbReference>
<dbReference type="InterPro" id="IPR001223">
    <property type="entry name" value="Glyco_hydro18_cat"/>
</dbReference>
<dbReference type="InterPro" id="IPR050314">
    <property type="entry name" value="Glycosyl_Hydrlase_18"/>
</dbReference>
<feature type="chain" id="PRO_5010732620" evidence="6">
    <location>
        <begin position="26"/>
        <end position="417"/>
    </location>
</feature>
<sequence length="417" mass="46183">MSEFRHDVIFCFLGLLVWLTSLVEGKFQVQCYLPSWALNNDPVDSFKVTDLDPYGPCDVILYAFFKVADNKLASHDGKYRGHFAQLSILKSKNPDLRVMLSVGGWNNSREMTTMAGSAVNRSTFIASVVPNLRRFNMDGLDIDWEFPKAVEAHNYIALLKELREAFESEARRPTQDRLLLTAAVGNTVQTGYLAKEMNRWLDVVNVMTYDYHMYGSWDLMTGHNAALTDTVQSVLAWETAGIANTSLSLGIPFYARSYTVAPPTNVTGTIDFLDVGTSQPASGPGQPGVLTHENGTLSYAEVCSSIKNGWTSGRDKSARAPYARSADQWVSYDDAQSVTDKVVWAQEHGLQGVFIWHLGVDDVHGYCGRKFPLLNAVDQALIKPNVIPNVPPIKSASAILCSCAIFILFLTILQSYL</sequence>
<evidence type="ECO:0000256" key="6">
    <source>
        <dbReference type="SAM" id="SignalP"/>
    </source>
</evidence>
<dbReference type="InterPro" id="IPR017853">
    <property type="entry name" value="GH"/>
</dbReference>
<dbReference type="FunFam" id="3.10.50.10:FF:000001">
    <property type="entry name" value="Chitinase 3-like 1"/>
    <property type="match status" value="1"/>
</dbReference>
<evidence type="ECO:0000256" key="4">
    <source>
        <dbReference type="RuleBase" id="RU000489"/>
    </source>
</evidence>
<keyword evidence="3 4" id="KW-0326">Glycosidase</keyword>
<organism evidence="8 9">
    <name type="scientific">Hypsibius exemplaris</name>
    <name type="common">Freshwater tardigrade</name>
    <dbReference type="NCBI Taxonomy" id="2072580"/>
    <lineage>
        <taxon>Eukaryota</taxon>
        <taxon>Metazoa</taxon>
        <taxon>Ecdysozoa</taxon>
        <taxon>Tardigrada</taxon>
        <taxon>Eutardigrada</taxon>
        <taxon>Parachela</taxon>
        <taxon>Hypsibioidea</taxon>
        <taxon>Hypsibiidae</taxon>
        <taxon>Hypsibius</taxon>
    </lineage>
</organism>